<dbReference type="GO" id="GO:0016757">
    <property type="term" value="F:glycosyltransferase activity"/>
    <property type="evidence" value="ECO:0007669"/>
    <property type="project" value="TreeGrafter"/>
</dbReference>
<gene>
    <name evidence="2" type="ORF">SAMN04488058_11338</name>
</gene>
<keyword evidence="3" id="KW-1185">Reference proteome</keyword>
<proteinExistence type="predicted"/>
<accession>A0A1H7AV35</accession>
<dbReference type="Pfam" id="PF13692">
    <property type="entry name" value="Glyco_trans_1_4"/>
    <property type="match status" value="1"/>
</dbReference>
<name>A0A1H7AV35_9DEIO</name>
<dbReference type="Pfam" id="PF13579">
    <property type="entry name" value="Glyco_trans_4_4"/>
    <property type="match status" value="1"/>
</dbReference>
<evidence type="ECO:0000313" key="3">
    <source>
        <dbReference type="Proteomes" id="UP000199223"/>
    </source>
</evidence>
<keyword evidence="2" id="KW-0808">Transferase</keyword>
<organism evidence="2 3">
    <name type="scientific">Deinococcus reticulitermitis</name>
    <dbReference type="NCBI Taxonomy" id="856736"/>
    <lineage>
        <taxon>Bacteria</taxon>
        <taxon>Thermotogati</taxon>
        <taxon>Deinococcota</taxon>
        <taxon>Deinococci</taxon>
        <taxon>Deinococcales</taxon>
        <taxon>Deinococcaceae</taxon>
        <taxon>Deinococcus</taxon>
    </lineage>
</organism>
<dbReference type="Gene3D" id="3.40.50.2000">
    <property type="entry name" value="Glycogen Phosphorylase B"/>
    <property type="match status" value="2"/>
</dbReference>
<dbReference type="PANTHER" id="PTHR45947:SF3">
    <property type="entry name" value="SULFOQUINOVOSYL TRANSFERASE SQD2"/>
    <property type="match status" value="1"/>
</dbReference>
<dbReference type="STRING" id="856736.SAMN04488058_11338"/>
<dbReference type="InterPro" id="IPR050194">
    <property type="entry name" value="Glycosyltransferase_grp1"/>
</dbReference>
<feature type="domain" description="Glycosyltransferase subfamily 4-like N-terminal" evidence="1">
    <location>
        <begin position="38"/>
        <end position="192"/>
    </location>
</feature>
<dbReference type="Proteomes" id="UP000199223">
    <property type="component" value="Unassembled WGS sequence"/>
</dbReference>
<dbReference type="PANTHER" id="PTHR45947">
    <property type="entry name" value="SULFOQUINOVOSYL TRANSFERASE SQD2"/>
    <property type="match status" value="1"/>
</dbReference>
<reference evidence="3" key="1">
    <citation type="submission" date="2016-10" db="EMBL/GenBank/DDBJ databases">
        <authorList>
            <person name="Varghese N."/>
            <person name="Submissions S."/>
        </authorList>
    </citation>
    <scope>NUCLEOTIDE SEQUENCE [LARGE SCALE GENOMIC DNA]</scope>
    <source>
        <strain evidence="3">CGMCC 1.10218</strain>
    </source>
</reference>
<dbReference type="AlphaFoldDB" id="A0A1H7AV35"/>
<sequence length="398" mass="43433">MSPRDLPPREGAQSARPREKVAVIAGYAPSLLNFRGPLIRTLRERGHEVIAFAPEHDVETATELLKLGVRYHPVPFERNGLNPLADLRGTRELTALLRRERPDVVFAYTVKPVVFGSFAARAAGIRRIYSMITGLGYTFTPEDGRTQVLNVLVRGLYGAALRFNRRAIFQNPDDRAVFTRGHLVDEDRTCLVNGSGVDLDHYAPAPLPPGPPTFLLLSRLLRVKGVLEYVQAARQLTQQLGPGRARFVLVGPLDTNPSGITQADLDAWQAEGVVEYLGSTTDVRPALAACHVFVLPSYGEGVPRTVLEALATGRAVVTTDAPGCRETVVPGRNGLLIPTKDPAALAAAMRRFIDDPSLAQRMGEASLELARQKYDVRLVNRQMLEAFELGGGSHEAPV</sequence>
<dbReference type="SUPFAM" id="SSF53756">
    <property type="entry name" value="UDP-Glycosyltransferase/glycogen phosphorylase"/>
    <property type="match status" value="1"/>
</dbReference>
<dbReference type="RefSeq" id="WP_092265061.1">
    <property type="nucleotide sequence ID" value="NZ_FNZA01000013.1"/>
</dbReference>
<dbReference type="CDD" id="cd03808">
    <property type="entry name" value="GT4_CapM-like"/>
    <property type="match status" value="1"/>
</dbReference>
<evidence type="ECO:0000259" key="1">
    <source>
        <dbReference type="Pfam" id="PF13579"/>
    </source>
</evidence>
<dbReference type="EMBL" id="FNZA01000013">
    <property type="protein sequence ID" value="SEJ65710.1"/>
    <property type="molecule type" value="Genomic_DNA"/>
</dbReference>
<protein>
    <submittedName>
        <fullName evidence="2">Glycosyltransferase involved in cell wall bisynthesis</fullName>
    </submittedName>
</protein>
<dbReference type="OrthoDB" id="9806653at2"/>
<evidence type="ECO:0000313" key="2">
    <source>
        <dbReference type="EMBL" id="SEJ65710.1"/>
    </source>
</evidence>
<dbReference type="InterPro" id="IPR028098">
    <property type="entry name" value="Glyco_trans_4-like_N"/>
</dbReference>